<gene>
    <name evidence="2" type="ORF">GCM10011409_20140</name>
</gene>
<feature type="domain" description="HTH cro/C1-type" evidence="1">
    <location>
        <begin position="7"/>
        <end position="65"/>
    </location>
</feature>
<dbReference type="SMART" id="SM00530">
    <property type="entry name" value="HTH_XRE"/>
    <property type="match status" value="1"/>
</dbReference>
<evidence type="ECO:0000313" key="3">
    <source>
        <dbReference type="Proteomes" id="UP000621492"/>
    </source>
</evidence>
<dbReference type="PROSITE" id="PS50943">
    <property type="entry name" value="HTH_CROC1"/>
    <property type="match status" value="1"/>
</dbReference>
<evidence type="ECO:0000313" key="2">
    <source>
        <dbReference type="EMBL" id="GGB42537.1"/>
    </source>
</evidence>
<organism evidence="2 3">
    <name type="scientific">Lentibacillus populi</name>
    <dbReference type="NCBI Taxonomy" id="1827502"/>
    <lineage>
        <taxon>Bacteria</taxon>
        <taxon>Bacillati</taxon>
        <taxon>Bacillota</taxon>
        <taxon>Bacilli</taxon>
        <taxon>Bacillales</taxon>
        <taxon>Bacillaceae</taxon>
        <taxon>Lentibacillus</taxon>
    </lineage>
</organism>
<dbReference type="CDD" id="cd00093">
    <property type="entry name" value="HTH_XRE"/>
    <property type="match status" value="1"/>
</dbReference>
<dbReference type="InterPro" id="IPR010982">
    <property type="entry name" value="Lambda_DNA-bd_dom_sf"/>
</dbReference>
<evidence type="ECO:0000259" key="1">
    <source>
        <dbReference type="PROSITE" id="PS50943"/>
    </source>
</evidence>
<comment type="caution">
    <text evidence="2">The sequence shown here is derived from an EMBL/GenBank/DDBJ whole genome shotgun (WGS) entry which is preliminary data.</text>
</comment>
<dbReference type="RefSeq" id="WP_188725090.1">
    <property type="nucleotide sequence ID" value="NZ_BMJD01000013.1"/>
</dbReference>
<accession>A0A9W5TXB7</accession>
<dbReference type="Pfam" id="PF01381">
    <property type="entry name" value="HTH_3"/>
    <property type="match status" value="1"/>
</dbReference>
<dbReference type="Gene3D" id="1.10.260.40">
    <property type="entry name" value="lambda repressor-like DNA-binding domains"/>
    <property type="match status" value="1"/>
</dbReference>
<proteinExistence type="predicted"/>
<dbReference type="InterPro" id="IPR001387">
    <property type="entry name" value="Cro/C1-type_HTH"/>
</dbReference>
<sequence length="138" mass="15808">MKFGDYIKKAREQKGLSLREAANRSGISHPYLSQLENGKTKNPNPSRKTVIKLTDGLGISRVEALRIAGYLSDKDYEAISKLKKEQNLEVKVSDKKTYLLDKLLKGKYPIQYEGEWITDIDKKEIVKFIETFIIKGDE</sequence>
<dbReference type="Proteomes" id="UP000621492">
    <property type="component" value="Unassembled WGS sequence"/>
</dbReference>
<name>A0A9W5TXB7_9BACI</name>
<dbReference type="AlphaFoldDB" id="A0A9W5TXB7"/>
<keyword evidence="3" id="KW-1185">Reference proteome</keyword>
<reference evidence="2" key="1">
    <citation type="journal article" date="2014" name="Int. J. Syst. Evol. Microbiol.">
        <title>Complete genome sequence of Corynebacterium casei LMG S-19264T (=DSM 44701T), isolated from a smear-ripened cheese.</title>
        <authorList>
            <consortium name="US DOE Joint Genome Institute (JGI-PGF)"/>
            <person name="Walter F."/>
            <person name="Albersmeier A."/>
            <person name="Kalinowski J."/>
            <person name="Ruckert C."/>
        </authorList>
    </citation>
    <scope>NUCLEOTIDE SEQUENCE</scope>
    <source>
        <strain evidence="2">CGMCC 1.15454</strain>
    </source>
</reference>
<dbReference type="EMBL" id="BMJD01000013">
    <property type="protein sequence ID" value="GGB42537.1"/>
    <property type="molecule type" value="Genomic_DNA"/>
</dbReference>
<reference evidence="2" key="2">
    <citation type="submission" date="2020-09" db="EMBL/GenBank/DDBJ databases">
        <authorList>
            <person name="Sun Q."/>
            <person name="Zhou Y."/>
        </authorList>
    </citation>
    <scope>NUCLEOTIDE SEQUENCE</scope>
    <source>
        <strain evidence="2">CGMCC 1.15454</strain>
    </source>
</reference>
<dbReference type="SUPFAM" id="SSF47413">
    <property type="entry name" value="lambda repressor-like DNA-binding domains"/>
    <property type="match status" value="1"/>
</dbReference>
<dbReference type="GO" id="GO:0003677">
    <property type="term" value="F:DNA binding"/>
    <property type="evidence" value="ECO:0007669"/>
    <property type="project" value="InterPro"/>
</dbReference>
<protein>
    <recommendedName>
        <fullName evidence="1">HTH cro/C1-type domain-containing protein</fullName>
    </recommendedName>
</protein>